<reference evidence="2 3" key="1">
    <citation type="submission" date="2014-04" db="EMBL/GenBank/DDBJ databases">
        <authorList>
            <consortium name="DOE Joint Genome Institute"/>
            <person name="Kuo A."/>
            <person name="Kohler A."/>
            <person name="Jargeat P."/>
            <person name="Nagy L.G."/>
            <person name="Floudas D."/>
            <person name="Copeland A."/>
            <person name="Barry K.W."/>
            <person name="Cichocki N."/>
            <person name="Veneault-Fourrey C."/>
            <person name="LaButti K."/>
            <person name="Lindquist E.A."/>
            <person name="Lipzen A."/>
            <person name="Lundell T."/>
            <person name="Morin E."/>
            <person name="Murat C."/>
            <person name="Sun H."/>
            <person name="Tunlid A."/>
            <person name="Henrissat B."/>
            <person name="Grigoriev I.V."/>
            <person name="Hibbett D.S."/>
            <person name="Martin F."/>
            <person name="Nordberg H.P."/>
            <person name="Cantor M.N."/>
            <person name="Hua S.X."/>
        </authorList>
    </citation>
    <scope>NUCLEOTIDE SEQUENCE [LARGE SCALE GENOMIC DNA]</scope>
    <source>
        <strain evidence="2 3">Ve08.2h10</strain>
    </source>
</reference>
<protein>
    <submittedName>
        <fullName evidence="2">Uncharacterized protein</fullName>
    </submittedName>
</protein>
<organism evidence="2 3">
    <name type="scientific">Paxillus rubicundulus Ve08.2h10</name>
    <dbReference type="NCBI Taxonomy" id="930991"/>
    <lineage>
        <taxon>Eukaryota</taxon>
        <taxon>Fungi</taxon>
        <taxon>Dikarya</taxon>
        <taxon>Basidiomycota</taxon>
        <taxon>Agaricomycotina</taxon>
        <taxon>Agaricomycetes</taxon>
        <taxon>Agaricomycetidae</taxon>
        <taxon>Boletales</taxon>
        <taxon>Paxilineae</taxon>
        <taxon>Paxillaceae</taxon>
        <taxon>Paxillus</taxon>
    </lineage>
</organism>
<keyword evidence="1" id="KW-0472">Membrane</keyword>
<dbReference type="InParanoid" id="A0A0D0C1T3"/>
<evidence type="ECO:0000256" key="1">
    <source>
        <dbReference type="SAM" id="Phobius"/>
    </source>
</evidence>
<gene>
    <name evidence="2" type="ORF">PAXRUDRAFT_17669</name>
</gene>
<dbReference type="EMBL" id="KN827099">
    <property type="protein sequence ID" value="KIK77172.1"/>
    <property type="molecule type" value="Genomic_DNA"/>
</dbReference>
<dbReference type="HOGENOM" id="CLU_2638770_0_0_1"/>
<sequence length="77" mass="8662">MLFHGFMAEQKASCVLFIGLLATSPSLQAIFECDVVYMNMLVSSFDLLLSHLTQYSQTPPLFFWLLLVLLVEFDGIG</sequence>
<keyword evidence="1" id="KW-1133">Transmembrane helix</keyword>
<evidence type="ECO:0000313" key="2">
    <source>
        <dbReference type="EMBL" id="KIK77172.1"/>
    </source>
</evidence>
<keyword evidence="3" id="KW-1185">Reference proteome</keyword>
<feature type="transmembrane region" description="Helical" evidence="1">
    <location>
        <begin position="52"/>
        <end position="71"/>
    </location>
</feature>
<keyword evidence="1" id="KW-0812">Transmembrane</keyword>
<name>A0A0D0C1T3_9AGAM</name>
<reference evidence="3" key="2">
    <citation type="submission" date="2015-01" db="EMBL/GenBank/DDBJ databases">
        <title>Evolutionary Origins and Diversification of the Mycorrhizal Mutualists.</title>
        <authorList>
            <consortium name="DOE Joint Genome Institute"/>
            <consortium name="Mycorrhizal Genomics Consortium"/>
            <person name="Kohler A."/>
            <person name="Kuo A."/>
            <person name="Nagy L.G."/>
            <person name="Floudas D."/>
            <person name="Copeland A."/>
            <person name="Barry K.W."/>
            <person name="Cichocki N."/>
            <person name="Veneault-Fourrey C."/>
            <person name="LaButti K."/>
            <person name="Lindquist E.A."/>
            <person name="Lipzen A."/>
            <person name="Lundell T."/>
            <person name="Morin E."/>
            <person name="Murat C."/>
            <person name="Riley R."/>
            <person name="Ohm R."/>
            <person name="Sun H."/>
            <person name="Tunlid A."/>
            <person name="Henrissat B."/>
            <person name="Grigoriev I.V."/>
            <person name="Hibbett D.S."/>
            <person name="Martin F."/>
        </authorList>
    </citation>
    <scope>NUCLEOTIDE SEQUENCE [LARGE SCALE GENOMIC DNA]</scope>
    <source>
        <strain evidence="3">Ve08.2h10</strain>
    </source>
</reference>
<accession>A0A0D0C1T3</accession>
<dbReference type="Proteomes" id="UP000054538">
    <property type="component" value="Unassembled WGS sequence"/>
</dbReference>
<dbReference type="AlphaFoldDB" id="A0A0D0C1T3"/>
<proteinExistence type="predicted"/>
<evidence type="ECO:0000313" key="3">
    <source>
        <dbReference type="Proteomes" id="UP000054538"/>
    </source>
</evidence>